<keyword evidence="3" id="KW-1185">Reference proteome</keyword>
<sequence length="92" mass="10476">MTKKIKSSEETDKQIALLEFTIKYFVDLLQPQINQTIAHYQKKQSTNAEEALEEENDEDSNEEDAAAEEDSEAEEEEGPIYNPLNLPLGTPF</sequence>
<protein>
    <submittedName>
        <fullName evidence="2">Splicing factor 3a protein, putative</fullName>
    </submittedName>
</protein>
<reference evidence="2" key="1">
    <citation type="submission" date="2013-10" db="EMBL/GenBank/DDBJ databases">
        <title>Genomic analysis of the causative agents of coccidiosis in chickens.</title>
        <authorList>
            <person name="Reid A.J."/>
            <person name="Blake D."/>
            <person name="Billington K."/>
            <person name="Browne H."/>
            <person name="Dunn M."/>
            <person name="Hung S."/>
            <person name="Kawahara F."/>
            <person name="Miranda-Saavedra D."/>
            <person name="Mourier T."/>
            <person name="Nagra H."/>
            <person name="Otto T.D."/>
            <person name="Rawlings N."/>
            <person name="Sanchez A."/>
            <person name="Sanders M."/>
            <person name="Subramaniam C."/>
            <person name="Tay Y."/>
            <person name="Dear P."/>
            <person name="Doerig C."/>
            <person name="Gruber A."/>
            <person name="Parkinson J."/>
            <person name="Shirley M."/>
            <person name="Wan K.L."/>
            <person name="Berriman M."/>
            <person name="Tomley F."/>
            <person name="Pain A."/>
        </authorList>
    </citation>
    <scope>NUCLEOTIDE SEQUENCE [LARGE SCALE GENOMIC DNA]</scope>
    <source>
        <strain evidence="2">Weybridge</strain>
    </source>
</reference>
<evidence type="ECO:0000256" key="1">
    <source>
        <dbReference type="SAM" id="MobiDB-lite"/>
    </source>
</evidence>
<dbReference type="AlphaFoldDB" id="U6M4E4"/>
<feature type="region of interest" description="Disordered" evidence="1">
    <location>
        <begin position="41"/>
        <end position="92"/>
    </location>
</feature>
<dbReference type="RefSeq" id="XP_013335554.1">
    <property type="nucleotide sequence ID" value="XM_013480100.1"/>
</dbReference>
<reference evidence="2" key="2">
    <citation type="submission" date="2013-10" db="EMBL/GenBank/DDBJ databases">
        <authorList>
            <person name="Aslett M."/>
        </authorList>
    </citation>
    <scope>NUCLEOTIDE SEQUENCE [LARGE SCALE GENOMIC DNA]</scope>
    <source>
        <strain evidence="2">Weybridge</strain>
    </source>
</reference>
<evidence type="ECO:0000313" key="2">
    <source>
        <dbReference type="EMBL" id="CDJ58906.1"/>
    </source>
</evidence>
<dbReference type="EMBL" id="HG719937">
    <property type="protein sequence ID" value="CDJ58906.1"/>
    <property type="molecule type" value="Genomic_DNA"/>
</dbReference>
<accession>U6M4E4</accession>
<feature type="compositionally biased region" description="Acidic residues" evidence="1">
    <location>
        <begin position="50"/>
        <end position="78"/>
    </location>
</feature>
<name>U6M4E4_EIMMA</name>
<dbReference type="VEuPathDB" id="ToxoDB:EMWEY_00054190"/>
<dbReference type="OrthoDB" id="2160351at2759"/>
<dbReference type="GeneID" id="25339405"/>
<dbReference type="Proteomes" id="UP000030763">
    <property type="component" value="Unassembled WGS sequence"/>
</dbReference>
<proteinExistence type="predicted"/>
<organism evidence="2 3">
    <name type="scientific">Eimeria maxima</name>
    <name type="common">Coccidian parasite</name>
    <dbReference type="NCBI Taxonomy" id="5804"/>
    <lineage>
        <taxon>Eukaryota</taxon>
        <taxon>Sar</taxon>
        <taxon>Alveolata</taxon>
        <taxon>Apicomplexa</taxon>
        <taxon>Conoidasida</taxon>
        <taxon>Coccidia</taxon>
        <taxon>Eucoccidiorida</taxon>
        <taxon>Eimeriorina</taxon>
        <taxon>Eimeriidae</taxon>
        <taxon>Eimeria</taxon>
    </lineage>
</organism>
<evidence type="ECO:0000313" key="3">
    <source>
        <dbReference type="Proteomes" id="UP000030763"/>
    </source>
</evidence>
<gene>
    <name evidence="2" type="ORF">EMWEY_00054190</name>
</gene>